<comment type="caution">
    <text evidence="11">The sequence shown here is derived from an EMBL/GenBank/DDBJ whole genome shotgun (WGS) entry which is preliminary data.</text>
</comment>
<dbReference type="InterPro" id="IPR017930">
    <property type="entry name" value="Myb_dom"/>
</dbReference>
<dbReference type="PROSITE" id="PS50090">
    <property type="entry name" value="MYB_LIKE"/>
    <property type="match status" value="2"/>
</dbReference>
<evidence type="ECO:0000256" key="2">
    <source>
        <dbReference type="ARBA" id="ARBA00022737"/>
    </source>
</evidence>
<name>A0A9R1WWG7_LACSA</name>
<proteinExistence type="predicted"/>
<keyword evidence="3" id="KW-0805">Transcription regulation</keyword>
<dbReference type="SMART" id="SM00717">
    <property type="entry name" value="SANT"/>
    <property type="match status" value="2"/>
</dbReference>
<keyword evidence="5" id="KW-0804">Transcription</keyword>
<feature type="domain" description="HTH myb-type" evidence="10">
    <location>
        <begin position="5"/>
        <end position="57"/>
    </location>
</feature>
<dbReference type="OrthoDB" id="2143914at2759"/>
<dbReference type="CDD" id="cd00167">
    <property type="entry name" value="SANT"/>
    <property type="match status" value="2"/>
</dbReference>
<dbReference type="SUPFAM" id="SSF46689">
    <property type="entry name" value="Homeodomain-like"/>
    <property type="match status" value="1"/>
</dbReference>
<evidence type="ECO:0000256" key="4">
    <source>
        <dbReference type="ARBA" id="ARBA00023125"/>
    </source>
</evidence>
<feature type="compositionally biased region" description="Low complexity" evidence="8">
    <location>
        <begin position="120"/>
        <end position="142"/>
    </location>
</feature>
<dbReference type="AlphaFoldDB" id="A0A9R1WWG7"/>
<evidence type="ECO:0000256" key="1">
    <source>
        <dbReference type="ARBA" id="ARBA00004123"/>
    </source>
</evidence>
<organism evidence="11 12">
    <name type="scientific">Lactuca sativa</name>
    <name type="common">Garden lettuce</name>
    <dbReference type="NCBI Taxonomy" id="4236"/>
    <lineage>
        <taxon>Eukaryota</taxon>
        <taxon>Viridiplantae</taxon>
        <taxon>Streptophyta</taxon>
        <taxon>Embryophyta</taxon>
        <taxon>Tracheophyta</taxon>
        <taxon>Spermatophyta</taxon>
        <taxon>Magnoliopsida</taxon>
        <taxon>eudicotyledons</taxon>
        <taxon>Gunneridae</taxon>
        <taxon>Pentapetalae</taxon>
        <taxon>asterids</taxon>
        <taxon>campanulids</taxon>
        <taxon>Asterales</taxon>
        <taxon>Asteraceae</taxon>
        <taxon>Cichorioideae</taxon>
        <taxon>Cichorieae</taxon>
        <taxon>Lactucinae</taxon>
        <taxon>Lactuca</taxon>
    </lineage>
</organism>
<evidence type="ECO:0000313" key="12">
    <source>
        <dbReference type="Proteomes" id="UP000235145"/>
    </source>
</evidence>
<evidence type="ECO:0000313" key="11">
    <source>
        <dbReference type="EMBL" id="KAJ0189889.1"/>
    </source>
</evidence>
<dbReference type="Pfam" id="PF00249">
    <property type="entry name" value="Myb_DNA-binding"/>
    <property type="match status" value="2"/>
</dbReference>
<dbReference type="Gene3D" id="1.10.10.60">
    <property type="entry name" value="Homeodomain-like"/>
    <property type="match status" value="2"/>
</dbReference>
<keyword evidence="4" id="KW-0238">DNA-binding</keyword>
<evidence type="ECO:0000256" key="7">
    <source>
        <dbReference type="ARBA" id="ARBA00057804"/>
    </source>
</evidence>
<dbReference type="InterPro" id="IPR001005">
    <property type="entry name" value="SANT/Myb"/>
</dbReference>
<evidence type="ECO:0000256" key="8">
    <source>
        <dbReference type="SAM" id="MobiDB-lite"/>
    </source>
</evidence>
<keyword evidence="12" id="KW-1185">Reference proteome</keyword>
<dbReference type="PROSITE" id="PS51294">
    <property type="entry name" value="HTH_MYB"/>
    <property type="match status" value="2"/>
</dbReference>
<dbReference type="Proteomes" id="UP000235145">
    <property type="component" value="Unassembled WGS sequence"/>
</dbReference>
<dbReference type="EMBL" id="NBSK02000008">
    <property type="protein sequence ID" value="KAJ0189889.1"/>
    <property type="molecule type" value="Genomic_DNA"/>
</dbReference>
<feature type="region of interest" description="Disordered" evidence="8">
    <location>
        <begin position="107"/>
        <end position="151"/>
    </location>
</feature>
<dbReference type="GO" id="GO:0005634">
    <property type="term" value="C:nucleus"/>
    <property type="evidence" value="ECO:0000318"/>
    <property type="project" value="GO_Central"/>
</dbReference>
<feature type="domain" description="Myb-like" evidence="9">
    <location>
        <begin position="58"/>
        <end position="108"/>
    </location>
</feature>
<gene>
    <name evidence="11" type="ORF">LSAT_V11C800419150</name>
</gene>
<evidence type="ECO:0000256" key="5">
    <source>
        <dbReference type="ARBA" id="ARBA00023163"/>
    </source>
</evidence>
<evidence type="ECO:0000259" key="9">
    <source>
        <dbReference type="PROSITE" id="PS50090"/>
    </source>
</evidence>
<dbReference type="GO" id="GO:0003700">
    <property type="term" value="F:DNA-binding transcription factor activity"/>
    <property type="evidence" value="ECO:0007669"/>
    <property type="project" value="InterPro"/>
</dbReference>
<protein>
    <submittedName>
        <fullName evidence="11">Uncharacterized protein</fullName>
    </submittedName>
</protein>
<dbReference type="InterPro" id="IPR009057">
    <property type="entry name" value="Homeodomain-like_sf"/>
</dbReference>
<evidence type="ECO:0000256" key="6">
    <source>
        <dbReference type="ARBA" id="ARBA00023242"/>
    </source>
</evidence>
<comment type="function">
    <text evidence="7">Transcription factor.</text>
</comment>
<sequence>MVQEDETMRKGPWTEHEDYQLVFHVHMFGDRRWDFIANVSGLKRTGKSCRLRWVNYLHPGLKRGKMAPHEERLVLELHSKFGNRWSKIARKLPGRTDNEIKNYWRTHMRKKAQEKKRTSLSRSPSPSFSHSSSSSSICTSNPTIDSMPMIETKERSFYDTGGVEMFSVMKGKNKNNNNSFKKAATRVSDSSEGHEGYCSMDDIWKDIDLDLLEDDHSIKPVFDPYSEIAVPSLTWEYNYCSSTSWTFNGQEEFGKDMISLTSQQFSAGLTD</sequence>
<feature type="domain" description="HTH myb-type" evidence="10">
    <location>
        <begin position="58"/>
        <end position="112"/>
    </location>
</feature>
<feature type="domain" description="Myb-like" evidence="9">
    <location>
        <begin position="5"/>
        <end position="57"/>
    </location>
</feature>
<reference evidence="11 12" key="1">
    <citation type="journal article" date="2017" name="Nat. Commun.">
        <title>Genome assembly with in vitro proximity ligation data and whole-genome triplication in lettuce.</title>
        <authorList>
            <person name="Reyes-Chin-Wo S."/>
            <person name="Wang Z."/>
            <person name="Yang X."/>
            <person name="Kozik A."/>
            <person name="Arikit S."/>
            <person name="Song C."/>
            <person name="Xia L."/>
            <person name="Froenicke L."/>
            <person name="Lavelle D.O."/>
            <person name="Truco M.J."/>
            <person name="Xia R."/>
            <person name="Zhu S."/>
            <person name="Xu C."/>
            <person name="Xu H."/>
            <person name="Xu X."/>
            <person name="Cox K."/>
            <person name="Korf I."/>
            <person name="Meyers B.C."/>
            <person name="Michelmore R.W."/>
        </authorList>
    </citation>
    <scope>NUCLEOTIDE SEQUENCE [LARGE SCALE GENOMIC DNA]</scope>
    <source>
        <strain evidence="12">cv. Salinas</strain>
        <tissue evidence="11">Seedlings</tissue>
    </source>
</reference>
<comment type="subcellular location">
    <subcellularLocation>
        <location evidence="1">Nucleus</location>
    </subcellularLocation>
</comment>
<dbReference type="GO" id="GO:0043565">
    <property type="term" value="F:sequence-specific DNA binding"/>
    <property type="evidence" value="ECO:0000318"/>
    <property type="project" value="GO_Central"/>
</dbReference>
<dbReference type="FunFam" id="1.10.10.60:FF:000011">
    <property type="entry name" value="Myb transcription factor"/>
    <property type="match status" value="1"/>
</dbReference>
<evidence type="ECO:0000256" key="3">
    <source>
        <dbReference type="ARBA" id="ARBA00023015"/>
    </source>
</evidence>
<accession>A0A9R1WWG7</accession>
<keyword evidence="6" id="KW-0539">Nucleus</keyword>
<dbReference type="PANTHER" id="PTHR45675:SF131">
    <property type="entry name" value="HOMEODOMAIN-LIKE PROTEIN-RELATED"/>
    <property type="match status" value="1"/>
</dbReference>
<keyword evidence="2" id="KW-0677">Repeat</keyword>
<dbReference type="PANTHER" id="PTHR45675">
    <property type="entry name" value="MYB TRANSCRIPTION FACTOR-RELATED-RELATED"/>
    <property type="match status" value="1"/>
</dbReference>
<dbReference type="GO" id="GO:0006355">
    <property type="term" value="P:regulation of DNA-templated transcription"/>
    <property type="evidence" value="ECO:0000318"/>
    <property type="project" value="GO_Central"/>
</dbReference>
<dbReference type="InterPro" id="IPR044676">
    <property type="entry name" value="EOBI/EOBII-like_plant"/>
</dbReference>
<dbReference type="FunFam" id="1.10.10.60:FF:000259">
    <property type="entry name" value="MYB transcription factor"/>
    <property type="match status" value="1"/>
</dbReference>
<evidence type="ECO:0000259" key="10">
    <source>
        <dbReference type="PROSITE" id="PS51294"/>
    </source>
</evidence>